<dbReference type="EMBL" id="DRTD01000465">
    <property type="protein sequence ID" value="HHE55386.1"/>
    <property type="molecule type" value="Genomic_DNA"/>
</dbReference>
<dbReference type="SFLD" id="SFLDS00029">
    <property type="entry name" value="Radical_SAM"/>
    <property type="match status" value="1"/>
</dbReference>
<dbReference type="GO" id="GO:0046872">
    <property type="term" value="F:metal ion binding"/>
    <property type="evidence" value="ECO:0007669"/>
    <property type="project" value="UniProtKB-KW"/>
</dbReference>
<dbReference type="PANTHER" id="PTHR43075:SF1">
    <property type="entry name" value="FORMATE LYASE ACTIVATING ENZYME, PUTATIVE (AFU_ORTHOLOGUE AFUA_2G15630)-RELATED"/>
    <property type="match status" value="1"/>
</dbReference>
<dbReference type="InterPro" id="IPR016431">
    <property type="entry name" value="Pyrv-formate_lyase-activ_prd"/>
</dbReference>
<evidence type="ECO:0000256" key="5">
    <source>
        <dbReference type="PIRSR" id="PIRSR004869-50"/>
    </source>
</evidence>
<comment type="caution">
    <text evidence="7">The sequence shown here is derived from an EMBL/GenBank/DDBJ whole genome shotgun (WGS) entry which is preliminary data.</text>
</comment>
<dbReference type="InterPro" id="IPR040085">
    <property type="entry name" value="MJ0674-like"/>
</dbReference>
<dbReference type="GO" id="GO:0051536">
    <property type="term" value="F:iron-sulfur cluster binding"/>
    <property type="evidence" value="ECO:0007669"/>
    <property type="project" value="UniProtKB-KW"/>
</dbReference>
<feature type="binding site" evidence="5">
    <location>
        <position position="89"/>
    </location>
    <ligand>
        <name>[4Fe-4S] cluster</name>
        <dbReference type="ChEBI" id="CHEBI:49883"/>
        <note>4Fe-4S-S-AdoMet</note>
    </ligand>
</feature>
<protein>
    <submittedName>
        <fullName evidence="7">Radical SAM protein</fullName>
    </submittedName>
</protein>
<dbReference type="Proteomes" id="UP000886111">
    <property type="component" value="Unassembled WGS sequence"/>
</dbReference>
<keyword evidence="3 5" id="KW-0408">Iron</keyword>
<dbReference type="PANTHER" id="PTHR43075">
    <property type="entry name" value="FORMATE LYASE ACTIVATING ENZYME, PUTATIVE (AFU_ORTHOLOGUE AFUA_2G15630)-RELATED"/>
    <property type="match status" value="1"/>
</dbReference>
<organism evidence="7">
    <name type="scientific">Caldithrix abyssi</name>
    <dbReference type="NCBI Taxonomy" id="187145"/>
    <lineage>
        <taxon>Bacteria</taxon>
        <taxon>Pseudomonadati</taxon>
        <taxon>Calditrichota</taxon>
        <taxon>Calditrichia</taxon>
        <taxon>Calditrichales</taxon>
        <taxon>Calditrichaceae</taxon>
        <taxon>Caldithrix</taxon>
    </lineage>
</organism>
<name>A0A7V5H3X6_CALAY</name>
<dbReference type="SFLD" id="SFLDG01099">
    <property type="entry name" value="Uncharacterised_Radical_SAM_Su"/>
    <property type="match status" value="1"/>
</dbReference>
<dbReference type="SUPFAM" id="SSF102114">
    <property type="entry name" value="Radical SAM enzymes"/>
    <property type="match status" value="1"/>
</dbReference>
<keyword evidence="1 5" id="KW-0949">S-adenosyl-L-methionine</keyword>
<dbReference type="InterPro" id="IPR013785">
    <property type="entry name" value="Aldolase_TIM"/>
</dbReference>
<evidence type="ECO:0000313" key="7">
    <source>
        <dbReference type="EMBL" id="HHE55386.1"/>
    </source>
</evidence>
<dbReference type="Gene3D" id="3.20.20.70">
    <property type="entry name" value="Aldolase class I"/>
    <property type="match status" value="1"/>
</dbReference>
<keyword evidence="4 5" id="KW-0411">Iron-sulfur</keyword>
<dbReference type="Pfam" id="PF04055">
    <property type="entry name" value="Radical_SAM"/>
    <property type="match status" value="1"/>
</dbReference>
<dbReference type="GO" id="GO:0003824">
    <property type="term" value="F:catalytic activity"/>
    <property type="evidence" value="ECO:0007669"/>
    <property type="project" value="InterPro"/>
</dbReference>
<dbReference type="PIRSF" id="PIRSF004869">
    <property type="entry name" value="PflX_prd"/>
    <property type="match status" value="1"/>
</dbReference>
<comment type="cofactor">
    <cofactor evidence="5">
        <name>[4Fe-4S] cluster</name>
        <dbReference type="ChEBI" id="CHEBI:49883"/>
    </cofactor>
    <text evidence="5">Binds 1 [4Fe-4S] cluster. The cluster is coordinated with 3 cysteines and an exchangeable S-adenosyl-L-methionine.</text>
</comment>
<dbReference type="InterPro" id="IPR058240">
    <property type="entry name" value="rSAM_sf"/>
</dbReference>
<dbReference type="InterPro" id="IPR007197">
    <property type="entry name" value="rSAM"/>
</dbReference>
<dbReference type="AlphaFoldDB" id="A0A7V5H3X6"/>
<feature type="binding site" evidence="5">
    <location>
        <position position="85"/>
    </location>
    <ligand>
        <name>[4Fe-4S] cluster</name>
        <dbReference type="ChEBI" id="CHEBI:49883"/>
        <note>4Fe-4S-S-AdoMet</note>
    </ligand>
</feature>
<gene>
    <name evidence="7" type="ORF">ENL21_06355</name>
</gene>
<accession>A0A7V5H3X6</accession>
<evidence type="ECO:0000256" key="1">
    <source>
        <dbReference type="ARBA" id="ARBA00022691"/>
    </source>
</evidence>
<evidence type="ECO:0000259" key="6">
    <source>
        <dbReference type="Pfam" id="PF04055"/>
    </source>
</evidence>
<sequence length="328" mass="37661">MRVKAPSYLNLYWSGELTEHVKALKAFLEHCTVCPRNCGVNRLKDEQGYCLTGADAYVTSVCDHHGEEPVLSGTRGSGTIFFGGCNLRCVFCQNYQISQRPRYFKIFKMSADELAQQMISLQNNLGVHNINFVSPSHVVPQMVEAIYKAIPLGLKIPIVYNTNGYDSLEVIKLLDGIVDIYLPDFKYFDNQLAWQYSKVKDYVDHVKPVLKEMYRQVGDLKLDQNGIAVKGLIIRHLILPNDQAGTEQILEWIARELSPKVAISLMAQYYPTHKVHQYPLISRRIRYSEYYRAIQKMESLNLTTVFAQQMDAPEHYLPDFEKNGHPFE</sequence>
<feature type="domain" description="Radical SAM core" evidence="6">
    <location>
        <begin position="80"/>
        <end position="211"/>
    </location>
</feature>
<proteinExistence type="predicted"/>
<feature type="binding site" evidence="5">
    <location>
        <position position="92"/>
    </location>
    <ligand>
        <name>[4Fe-4S] cluster</name>
        <dbReference type="ChEBI" id="CHEBI:49883"/>
        <note>4Fe-4S-S-AdoMet</note>
    </ligand>
</feature>
<evidence type="ECO:0000256" key="2">
    <source>
        <dbReference type="ARBA" id="ARBA00022723"/>
    </source>
</evidence>
<keyword evidence="2 5" id="KW-0479">Metal-binding</keyword>
<reference evidence="7" key="1">
    <citation type="journal article" date="2020" name="mSystems">
        <title>Genome- and Community-Level Interaction Insights into Carbon Utilization and Element Cycling Functions of Hydrothermarchaeota in Hydrothermal Sediment.</title>
        <authorList>
            <person name="Zhou Z."/>
            <person name="Liu Y."/>
            <person name="Xu W."/>
            <person name="Pan J."/>
            <person name="Luo Z.H."/>
            <person name="Li M."/>
        </authorList>
    </citation>
    <scope>NUCLEOTIDE SEQUENCE [LARGE SCALE GENOMIC DNA]</scope>
    <source>
        <strain evidence="7">HyVt-76</strain>
    </source>
</reference>
<evidence type="ECO:0000256" key="3">
    <source>
        <dbReference type="ARBA" id="ARBA00023004"/>
    </source>
</evidence>
<dbReference type="CDD" id="cd01335">
    <property type="entry name" value="Radical_SAM"/>
    <property type="match status" value="1"/>
</dbReference>
<evidence type="ECO:0000256" key="4">
    <source>
        <dbReference type="ARBA" id="ARBA00023014"/>
    </source>
</evidence>